<organism evidence="1 2">
    <name type="scientific">Tabrizicola soli</name>
    <dbReference type="NCBI Taxonomy" id="2185115"/>
    <lineage>
        <taxon>Bacteria</taxon>
        <taxon>Pseudomonadati</taxon>
        <taxon>Pseudomonadota</taxon>
        <taxon>Alphaproteobacteria</taxon>
        <taxon>Rhodobacterales</taxon>
        <taxon>Paracoccaceae</taxon>
        <taxon>Tabrizicola</taxon>
    </lineage>
</organism>
<protein>
    <submittedName>
        <fullName evidence="1">Uncharacterized protein</fullName>
    </submittedName>
</protein>
<keyword evidence="2" id="KW-1185">Reference proteome</keyword>
<gene>
    <name evidence="1" type="ORF">ACFOD6_14515</name>
</gene>
<evidence type="ECO:0000313" key="2">
    <source>
        <dbReference type="Proteomes" id="UP001595445"/>
    </source>
</evidence>
<sequence length="65" mass="7450">MPASPASWQAIQAEVLHRIRSREWPPGGLIQNEADLAERTTWMHEVPITWLRQFHAPGHRLTTGI</sequence>
<name>A0ABV7DXH0_9RHOB</name>
<proteinExistence type="predicted"/>
<evidence type="ECO:0000313" key="1">
    <source>
        <dbReference type="EMBL" id="MFC3087263.1"/>
    </source>
</evidence>
<accession>A0ABV7DXH0</accession>
<reference evidence="2" key="1">
    <citation type="journal article" date="2019" name="Int. J. Syst. Evol. Microbiol.">
        <title>The Global Catalogue of Microorganisms (GCM) 10K type strain sequencing project: providing services to taxonomists for standard genome sequencing and annotation.</title>
        <authorList>
            <consortium name="The Broad Institute Genomics Platform"/>
            <consortium name="The Broad Institute Genome Sequencing Center for Infectious Disease"/>
            <person name="Wu L."/>
            <person name="Ma J."/>
        </authorList>
    </citation>
    <scope>NUCLEOTIDE SEQUENCE [LARGE SCALE GENOMIC DNA]</scope>
    <source>
        <strain evidence="2">KCTC 62102</strain>
    </source>
</reference>
<dbReference type="RefSeq" id="WP_197642879.1">
    <property type="nucleotide sequence ID" value="NZ_JAEACP010000007.1"/>
</dbReference>
<dbReference type="Proteomes" id="UP001595445">
    <property type="component" value="Unassembled WGS sequence"/>
</dbReference>
<comment type="caution">
    <text evidence="1">The sequence shown here is derived from an EMBL/GenBank/DDBJ whole genome shotgun (WGS) entry which is preliminary data.</text>
</comment>
<dbReference type="EMBL" id="JBHRSM010000024">
    <property type="protein sequence ID" value="MFC3087263.1"/>
    <property type="molecule type" value="Genomic_DNA"/>
</dbReference>